<proteinExistence type="predicted"/>
<reference evidence="2" key="1">
    <citation type="submission" date="2019-08" db="EMBL/GenBank/DDBJ databases">
        <authorList>
            <person name="Kucharzyk K."/>
            <person name="Murdoch R.W."/>
            <person name="Higgins S."/>
            <person name="Loffler F."/>
        </authorList>
    </citation>
    <scope>NUCLEOTIDE SEQUENCE</scope>
</reference>
<gene>
    <name evidence="2" type="ORF">SDC9_175243</name>
</gene>
<organism evidence="2">
    <name type="scientific">bioreactor metagenome</name>
    <dbReference type="NCBI Taxonomy" id="1076179"/>
    <lineage>
        <taxon>unclassified sequences</taxon>
        <taxon>metagenomes</taxon>
        <taxon>ecological metagenomes</taxon>
    </lineage>
</organism>
<dbReference type="EMBL" id="VSSQ01077824">
    <property type="protein sequence ID" value="MPN27809.1"/>
    <property type="molecule type" value="Genomic_DNA"/>
</dbReference>
<evidence type="ECO:0000313" key="2">
    <source>
        <dbReference type="EMBL" id="MPN27809.1"/>
    </source>
</evidence>
<dbReference type="InterPro" id="IPR041698">
    <property type="entry name" value="Methyltransf_25"/>
</dbReference>
<dbReference type="InterPro" id="IPR029063">
    <property type="entry name" value="SAM-dependent_MTases_sf"/>
</dbReference>
<dbReference type="CDD" id="cd02440">
    <property type="entry name" value="AdoMet_MTases"/>
    <property type="match status" value="1"/>
</dbReference>
<feature type="domain" description="Methyltransferase" evidence="1">
    <location>
        <begin position="21"/>
        <end position="114"/>
    </location>
</feature>
<sequence>MTETSDVECLLRLLGPTPKNVLEVCCGSGRVLVPIAMAGHHVTGFDLDTEMLAYLPAKVNRVKQHTPHIDIHWSEKDLFQGDWGGPYDAIILAGNIMLNIITEGDYDAAQRRMLALASQHVQPQGHLILHFDCFAHPEEVFNSQRERLIFEGTDDRGVYGRYLICSGRYDPQTQMARGSHRTELTLPDGSQQVCYGSFTKHIPTLAQVHDWLQENDCAVVEEYGDDQGNPIGVKTHKAIIMAKKR</sequence>
<evidence type="ECO:0000259" key="1">
    <source>
        <dbReference type="Pfam" id="PF13649"/>
    </source>
</evidence>
<accession>A0A645GPI1</accession>
<dbReference type="Pfam" id="PF13649">
    <property type="entry name" value="Methyltransf_25"/>
    <property type="match status" value="1"/>
</dbReference>
<protein>
    <recommendedName>
        <fullName evidence="1">Methyltransferase domain-containing protein</fullName>
    </recommendedName>
</protein>
<comment type="caution">
    <text evidence="2">The sequence shown here is derived from an EMBL/GenBank/DDBJ whole genome shotgun (WGS) entry which is preliminary data.</text>
</comment>
<dbReference type="SUPFAM" id="SSF53335">
    <property type="entry name" value="S-adenosyl-L-methionine-dependent methyltransferases"/>
    <property type="match status" value="1"/>
</dbReference>
<dbReference type="Gene3D" id="3.40.50.150">
    <property type="entry name" value="Vaccinia Virus protein VP39"/>
    <property type="match status" value="1"/>
</dbReference>
<name>A0A645GPI1_9ZZZZ</name>
<dbReference type="AlphaFoldDB" id="A0A645GPI1"/>